<keyword evidence="3" id="KW-1185">Reference proteome</keyword>
<dbReference type="GO" id="GO:0016747">
    <property type="term" value="F:acyltransferase activity, transferring groups other than amino-acyl groups"/>
    <property type="evidence" value="ECO:0007669"/>
    <property type="project" value="InterPro"/>
</dbReference>
<dbReference type="InterPro" id="IPR016181">
    <property type="entry name" value="Acyl_CoA_acyltransferase"/>
</dbReference>
<dbReference type="KEGG" id="kpul:GXN76_15580"/>
<dbReference type="AlphaFoldDB" id="A0A7D4BRP5"/>
<proteinExistence type="predicted"/>
<accession>A0A7D4BRP5</accession>
<dbReference type="Gene3D" id="3.40.630.30">
    <property type="match status" value="1"/>
</dbReference>
<reference evidence="2 3" key="1">
    <citation type="submission" date="2020-01" db="EMBL/GenBank/DDBJ databases">
        <authorList>
            <person name="Gulvik C.A."/>
            <person name="Batra D.G."/>
        </authorList>
    </citation>
    <scope>NUCLEOTIDE SEQUENCE [LARGE SCALE GENOMIC DNA]</scope>
    <source>
        <strain evidence="2 3">W9323</strain>
    </source>
</reference>
<evidence type="ECO:0000259" key="1">
    <source>
        <dbReference type="PROSITE" id="PS51186"/>
    </source>
</evidence>
<feature type="domain" description="N-acetyltransferase" evidence="1">
    <location>
        <begin position="2"/>
        <end position="148"/>
    </location>
</feature>
<dbReference type="SUPFAM" id="SSF55729">
    <property type="entry name" value="Acyl-CoA N-acyltransferases (Nat)"/>
    <property type="match status" value="1"/>
</dbReference>
<organism evidence="2 3">
    <name type="scientific">Kroppenstedtia pulmonis</name>
    <dbReference type="NCBI Taxonomy" id="1380685"/>
    <lineage>
        <taxon>Bacteria</taxon>
        <taxon>Bacillati</taxon>
        <taxon>Bacillota</taxon>
        <taxon>Bacilli</taxon>
        <taxon>Bacillales</taxon>
        <taxon>Thermoactinomycetaceae</taxon>
        <taxon>Kroppenstedtia</taxon>
    </lineage>
</organism>
<dbReference type="PROSITE" id="PS51186">
    <property type="entry name" value="GNAT"/>
    <property type="match status" value="1"/>
</dbReference>
<name>A0A7D4BRP5_9BACL</name>
<dbReference type="InterPro" id="IPR000182">
    <property type="entry name" value="GNAT_dom"/>
</dbReference>
<gene>
    <name evidence="2" type="ORF">GXN76_15580</name>
</gene>
<dbReference type="Proteomes" id="UP000503088">
    <property type="component" value="Chromosome"/>
</dbReference>
<evidence type="ECO:0000313" key="3">
    <source>
        <dbReference type="Proteomes" id="UP000503088"/>
    </source>
</evidence>
<dbReference type="EMBL" id="CP048104">
    <property type="protein sequence ID" value="QKG85731.1"/>
    <property type="molecule type" value="Genomic_DNA"/>
</dbReference>
<protein>
    <recommendedName>
        <fullName evidence="1">N-acetyltransferase domain-containing protein</fullName>
    </recommendedName>
</protein>
<dbReference type="RefSeq" id="WP_173224707.1">
    <property type="nucleotide sequence ID" value="NZ_CP048104.1"/>
</dbReference>
<evidence type="ECO:0000313" key="2">
    <source>
        <dbReference type="EMBL" id="QKG85731.1"/>
    </source>
</evidence>
<sequence>MFTVRRARSEDLEAITKLLRSAGTNEQGVDEHVHHFLVIEDPSVQPPRFVGTAGLERYGEKGLLRSFVMESDSWNAKVGLELIQVVLGHAHQAGLQEVYLLAGIAHNIFEHLGFIRVDWRELPEGIRQSDHLRQMEGKNTVPMMYRYTEEGRGEKKKE</sequence>